<organism evidence="12 13">
    <name type="scientific">Gemmiger gallinarum</name>
    <dbReference type="NCBI Taxonomy" id="2779354"/>
    <lineage>
        <taxon>Bacteria</taxon>
        <taxon>Bacillati</taxon>
        <taxon>Bacillota</taxon>
        <taxon>Clostridia</taxon>
        <taxon>Eubacteriales</taxon>
        <taxon>Gemmiger</taxon>
    </lineage>
</organism>
<evidence type="ECO:0000256" key="9">
    <source>
        <dbReference type="ARBA" id="ARBA00023014"/>
    </source>
</evidence>
<dbReference type="SFLD" id="SFLDS00029">
    <property type="entry name" value="Radical_SAM"/>
    <property type="match status" value="1"/>
</dbReference>
<feature type="domain" description="Radical SAM core" evidence="11">
    <location>
        <begin position="15"/>
        <end position="239"/>
    </location>
</feature>
<dbReference type="EMBL" id="JADCKC010000001">
    <property type="protein sequence ID" value="MBE5036697.1"/>
    <property type="molecule type" value="Genomic_DNA"/>
</dbReference>
<comment type="function">
    <text evidence="1 10">Activation of pyruvate formate-lyase under anaerobic conditions by generation of an organic free radical, using S-adenosylmethionine and reduced flavodoxin as cosubstrates to produce 5'-deoxy-adenosine.</text>
</comment>
<evidence type="ECO:0000313" key="13">
    <source>
        <dbReference type="Proteomes" id="UP000768567"/>
    </source>
</evidence>
<keyword evidence="8 10" id="KW-0408">Iron</keyword>
<evidence type="ECO:0000259" key="11">
    <source>
        <dbReference type="PROSITE" id="PS51918"/>
    </source>
</evidence>
<evidence type="ECO:0000256" key="1">
    <source>
        <dbReference type="ARBA" id="ARBA00003141"/>
    </source>
</evidence>
<reference evidence="12 13" key="1">
    <citation type="submission" date="2020-10" db="EMBL/GenBank/DDBJ databases">
        <title>ChiBAC.</title>
        <authorList>
            <person name="Zenner C."/>
            <person name="Hitch T.C.A."/>
            <person name="Clavel T."/>
        </authorList>
    </citation>
    <scope>NUCLEOTIDE SEQUENCE [LARGE SCALE GENOMIC DNA]</scope>
    <source>
        <strain evidence="12 13">DSM 109015</strain>
    </source>
</reference>
<evidence type="ECO:0000256" key="4">
    <source>
        <dbReference type="ARBA" id="ARBA00022485"/>
    </source>
</evidence>
<dbReference type="Gene3D" id="3.20.20.70">
    <property type="entry name" value="Aldolase class I"/>
    <property type="match status" value="1"/>
</dbReference>
<dbReference type="InterPro" id="IPR058240">
    <property type="entry name" value="rSAM_sf"/>
</dbReference>
<proteinExistence type="inferred from homology"/>
<dbReference type="PANTHER" id="PTHR30352:SF5">
    <property type="entry name" value="PYRUVATE FORMATE-LYASE 1-ACTIVATING ENZYME"/>
    <property type="match status" value="1"/>
</dbReference>
<dbReference type="InterPro" id="IPR012838">
    <property type="entry name" value="PFL1_activating"/>
</dbReference>
<evidence type="ECO:0000256" key="5">
    <source>
        <dbReference type="ARBA" id="ARBA00022691"/>
    </source>
</evidence>
<keyword evidence="5 10" id="KW-0949">S-adenosyl-L-methionine</keyword>
<comment type="caution">
    <text evidence="12">The sequence shown here is derived from an EMBL/GenBank/DDBJ whole genome shotgun (WGS) entry which is preliminary data.</text>
</comment>
<dbReference type="InterPro" id="IPR001989">
    <property type="entry name" value="Radical_activat_CS"/>
</dbReference>
<dbReference type="RefSeq" id="WP_193499989.1">
    <property type="nucleotide sequence ID" value="NZ_JADCKC010000001.1"/>
</dbReference>
<dbReference type="CDD" id="cd01335">
    <property type="entry name" value="Radical_SAM"/>
    <property type="match status" value="1"/>
</dbReference>
<dbReference type="SFLD" id="SFLDG01066">
    <property type="entry name" value="organic_radical-activating_enz"/>
    <property type="match status" value="1"/>
</dbReference>
<dbReference type="PANTHER" id="PTHR30352">
    <property type="entry name" value="PYRUVATE FORMATE-LYASE-ACTIVATING ENZYME"/>
    <property type="match status" value="1"/>
</dbReference>
<gene>
    <name evidence="12" type="primary">pflA</name>
    <name evidence="12" type="ORF">INF35_02685</name>
</gene>
<dbReference type="SUPFAM" id="SSF102114">
    <property type="entry name" value="Radical SAM enzymes"/>
    <property type="match status" value="1"/>
</dbReference>
<name>A0ABR9R0N5_9FIRM</name>
<dbReference type="PROSITE" id="PS01087">
    <property type="entry name" value="RADICAL_ACTIVATING"/>
    <property type="match status" value="1"/>
</dbReference>
<keyword evidence="10" id="KW-0963">Cytoplasm</keyword>
<keyword evidence="9 10" id="KW-0411">Iron-sulfur</keyword>
<keyword evidence="13" id="KW-1185">Reference proteome</keyword>
<keyword evidence="12" id="KW-0670">Pyruvate</keyword>
<keyword evidence="4 10" id="KW-0004">4Fe-4S</keyword>
<evidence type="ECO:0000256" key="10">
    <source>
        <dbReference type="RuleBase" id="RU362053"/>
    </source>
</evidence>
<dbReference type="InterPro" id="IPR007197">
    <property type="entry name" value="rSAM"/>
</dbReference>
<evidence type="ECO:0000313" key="12">
    <source>
        <dbReference type="EMBL" id="MBE5036697.1"/>
    </source>
</evidence>
<sequence length="242" mass="26551">MTEGSIHSIESMGLLDGPGIRAVVFFQGCRLRCKFCHNPDTWAVHGGERMTPAALADRLARFAPYFDRSGGGVTFSGGDPLMQPEFLLETLRECRKRGLHTCLDTAGVGPKGFDPAPVLALTDLVLYDVKHWDPDAYRALTGLDIAETEAFQKAMTAAGVPIWVRHVVVPGHTDTVESIRALRGYISTHLANVQKVELLPYHLLGAAKYPPLGIPYPLEGVPAMDRDRCLALQKEVFPEYPV</sequence>
<evidence type="ECO:0000256" key="3">
    <source>
        <dbReference type="ARBA" id="ARBA00021356"/>
    </source>
</evidence>
<keyword evidence="7 10" id="KW-0560">Oxidoreductase</keyword>
<keyword evidence="6 10" id="KW-0479">Metal-binding</keyword>
<comment type="similarity">
    <text evidence="2 10">Belongs to the organic radical-activating enzymes family.</text>
</comment>
<dbReference type="GO" id="GO:0016829">
    <property type="term" value="F:lyase activity"/>
    <property type="evidence" value="ECO:0007669"/>
    <property type="project" value="UniProtKB-KW"/>
</dbReference>
<evidence type="ECO:0000256" key="7">
    <source>
        <dbReference type="ARBA" id="ARBA00023002"/>
    </source>
</evidence>
<evidence type="ECO:0000256" key="2">
    <source>
        <dbReference type="ARBA" id="ARBA00009777"/>
    </source>
</evidence>
<dbReference type="Pfam" id="PF04055">
    <property type="entry name" value="Radical_SAM"/>
    <property type="match status" value="1"/>
</dbReference>
<comment type="cofactor">
    <cofactor evidence="10">
        <name>[4Fe-4S] cluster</name>
        <dbReference type="ChEBI" id="CHEBI:49883"/>
    </cofactor>
    <text evidence="10">Binds 1 [4Fe-4S] cluster. The cluster is coordinated with 3 cysteines and an exchangeable S-adenosyl-L-methionine.</text>
</comment>
<dbReference type="InterPro" id="IPR034457">
    <property type="entry name" value="Organic_radical-activating"/>
</dbReference>
<comment type="catalytic activity">
    <reaction evidence="10">
        <text>glycyl-[formate C-acetyltransferase] + reduced [flavodoxin] + S-adenosyl-L-methionine = glycin-2-yl radical-[formate C-acetyltransferase] + semiquinone [flavodoxin] + 5'-deoxyadenosine + L-methionine + H(+)</text>
        <dbReference type="Rhea" id="RHEA:19225"/>
        <dbReference type="Rhea" id="RHEA-COMP:10622"/>
        <dbReference type="Rhea" id="RHEA-COMP:12190"/>
        <dbReference type="Rhea" id="RHEA-COMP:12191"/>
        <dbReference type="Rhea" id="RHEA-COMP:14480"/>
        <dbReference type="ChEBI" id="CHEBI:15378"/>
        <dbReference type="ChEBI" id="CHEBI:17319"/>
        <dbReference type="ChEBI" id="CHEBI:29947"/>
        <dbReference type="ChEBI" id="CHEBI:32722"/>
        <dbReference type="ChEBI" id="CHEBI:57618"/>
        <dbReference type="ChEBI" id="CHEBI:57844"/>
        <dbReference type="ChEBI" id="CHEBI:59789"/>
        <dbReference type="ChEBI" id="CHEBI:140311"/>
        <dbReference type="EC" id="1.97.1.4"/>
    </reaction>
</comment>
<protein>
    <recommendedName>
        <fullName evidence="3 10">Pyruvate formate-lyase-activating enzyme</fullName>
        <ecNumber evidence="10">1.97.1.4</ecNumber>
    </recommendedName>
</protein>
<dbReference type="PROSITE" id="PS51918">
    <property type="entry name" value="RADICAL_SAM"/>
    <property type="match status" value="1"/>
</dbReference>
<keyword evidence="12" id="KW-0456">Lyase</keyword>
<evidence type="ECO:0000256" key="6">
    <source>
        <dbReference type="ARBA" id="ARBA00022723"/>
    </source>
</evidence>
<comment type="subcellular location">
    <subcellularLocation>
        <location evidence="10">Cytoplasm</location>
    </subcellularLocation>
</comment>
<dbReference type="GO" id="GO:0043365">
    <property type="term" value="F:[formate-C-acetyltransferase]-activating enzyme activity"/>
    <property type="evidence" value="ECO:0007669"/>
    <property type="project" value="UniProtKB-EC"/>
</dbReference>
<dbReference type="Proteomes" id="UP000768567">
    <property type="component" value="Unassembled WGS sequence"/>
</dbReference>
<accession>A0ABR9R0N5</accession>
<dbReference type="InterPro" id="IPR013785">
    <property type="entry name" value="Aldolase_TIM"/>
</dbReference>
<dbReference type="EC" id="1.97.1.4" evidence="10"/>
<evidence type="ECO:0000256" key="8">
    <source>
        <dbReference type="ARBA" id="ARBA00023004"/>
    </source>
</evidence>
<dbReference type="NCBIfam" id="TIGR02493">
    <property type="entry name" value="PFLA"/>
    <property type="match status" value="1"/>
</dbReference>